<evidence type="ECO:0008006" key="3">
    <source>
        <dbReference type="Google" id="ProtNLM"/>
    </source>
</evidence>
<name>A0ABU1TEZ7_9SPHI</name>
<proteinExistence type="predicted"/>
<evidence type="ECO:0000313" key="1">
    <source>
        <dbReference type="EMBL" id="MDR6943977.1"/>
    </source>
</evidence>
<dbReference type="RefSeq" id="WP_310099199.1">
    <property type="nucleotide sequence ID" value="NZ_JAVDUU010000004.1"/>
</dbReference>
<reference evidence="1 2" key="1">
    <citation type="submission" date="2023-07" db="EMBL/GenBank/DDBJ databases">
        <title>Sorghum-associated microbial communities from plants grown in Nebraska, USA.</title>
        <authorList>
            <person name="Schachtman D."/>
        </authorList>
    </citation>
    <scope>NUCLEOTIDE SEQUENCE [LARGE SCALE GENOMIC DNA]</scope>
    <source>
        <strain evidence="1 2">3262</strain>
    </source>
</reference>
<protein>
    <recommendedName>
        <fullName evidence="3">HEAT repeat domain-containing protein</fullName>
    </recommendedName>
</protein>
<accession>A0ABU1TEZ7</accession>
<sequence>MYLILYSRNFQNDDLMHIHKFATTMLSKDQLIKEISQTLGKTKVLKMCRILKEQHFSLRDIIDITFHTDKVIAFRAAWMLETILIQDPESYPDELEYLISRFKEVNNPSCMRHYTKIIMHMTDAHAPESIRIKLQSIDMEPVVEQLFDWMIDPKVKVAVKSFAGKALFNLKDKFPWIEEELASQLEFLMRDGSAGMQAGGKKILKEIKK</sequence>
<gene>
    <name evidence="1" type="ORF">J2W55_003837</name>
</gene>
<keyword evidence="2" id="KW-1185">Reference proteome</keyword>
<dbReference type="Proteomes" id="UP001247620">
    <property type="component" value="Unassembled WGS sequence"/>
</dbReference>
<dbReference type="EMBL" id="JAVDUU010000004">
    <property type="protein sequence ID" value="MDR6943977.1"/>
    <property type="molecule type" value="Genomic_DNA"/>
</dbReference>
<evidence type="ECO:0000313" key="2">
    <source>
        <dbReference type="Proteomes" id="UP001247620"/>
    </source>
</evidence>
<comment type="caution">
    <text evidence="1">The sequence shown here is derived from an EMBL/GenBank/DDBJ whole genome shotgun (WGS) entry which is preliminary data.</text>
</comment>
<organism evidence="1 2">
    <name type="scientific">Mucilaginibacter pocheonensis</name>
    <dbReference type="NCBI Taxonomy" id="398050"/>
    <lineage>
        <taxon>Bacteria</taxon>
        <taxon>Pseudomonadati</taxon>
        <taxon>Bacteroidota</taxon>
        <taxon>Sphingobacteriia</taxon>
        <taxon>Sphingobacteriales</taxon>
        <taxon>Sphingobacteriaceae</taxon>
        <taxon>Mucilaginibacter</taxon>
    </lineage>
</organism>